<dbReference type="WBParaSite" id="Hba_15091">
    <property type="protein sequence ID" value="Hba_15091"/>
    <property type="gene ID" value="Hba_15091"/>
</dbReference>
<feature type="transmembrane region" description="Helical" evidence="1">
    <location>
        <begin position="209"/>
        <end position="229"/>
    </location>
</feature>
<dbReference type="AlphaFoldDB" id="A0A1I7XCB4"/>
<dbReference type="InterPro" id="IPR009545">
    <property type="entry name" value="Claudin-like"/>
</dbReference>
<proteinExistence type="predicted"/>
<dbReference type="Pfam" id="PF06653">
    <property type="entry name" value="Claudin_3"/>
    <property type="match status" value="1"/>
</dbReference>
<dbReference type="Gene3D" id="1.20.140.150">
    <property type="match status" value="1"/>
</dbReference>
<protein>
    <submittedName>
        <fullName evidence="3">Palmitoyltransferase</fullName>
    </submittedName>
</protein>
<keyword evidence="1" id="KW-1133">Transmembrane helix</keyword>
<dbReference type="PANTHER" id="PTHR37446">
    <property type="entry name" value="CLAUDIN-LIKE IN CAENORHABDITIS"/>
    <property type="match status" value="1"/>
</dbReference>
<reference evidence="3" key="1">
    <citation type="submission" date="2016-11" db="UniProtKB">
        <authorList>
            <consortium name="WormBaseParasite"/>
        </authorList>
    </citation>
    <scope>IDENTIFICATION</scope>
</reference>
<keyword evidence="2" id="KW-1185">Reference proteome</keyword>
<evidence type="ECO:0000313" key="3">
    <source>
        <dbReference type="WBParaSite" id="Hba_15091"/>
    </source>
</evidence>
<accession>A0A1I7XCB4</accession>
<feature type="transmembrane region" description="Helical" evidence="1">
    <location>
        <begin position="21"/>
        <end position="41"/>
    </location>
</feature>
<name>A0A1I7XCB4_HETBA</name>
<dbReference type="Proteomes" id="UP000095283">
    <property type="component" value="Unplaced"/>
</dbReference>
<organism evidence="2 3">
    <name type="scientific">Heterorhabditis bacteriophora</name>
    <name type="common">Entomopathogenic nematode worm</name>
    <dbReference type="NCBI Taxonomy" id="37862"/>
    <lineage>
        <taxon>Eukaryota</taxon>
        <taxon>Metazoa</taxon>
        <taxon>Ecdysozoa</taxon>
        <taxon>Nematoda</taxon>
        <taxon>Chromadorea</taxon>
        <taxon>Rhabditida</taxon>
        <taxon>Rhabditina</taxon>
        <taxon>Rhabditomorpha</taxon>
        <taxon>Strongyloidea</taxon>
        <taxon>Heterorhabditidae</taxon>
        <taxon>Heterorhabditis</taxon>
    </lineage>
</organism>
<dbReference type="PANTHER" id="PTHR37446:SF1">
    <property type="entry name" value="CLAUDIN"/>
    <property type="match status" value="1"/>
</dbReference>
<evidence type="ECO:0000313" key="2">
    <source>
        <dbReference type="Proteomes" id="UP000095283"/>
    </source>
</evidence>
<feature type="transmembrane region" description="Helical" evidence="1">
    <location>
        <begin position="275"/>
        <end position="296"/>
    </location>
</feature>
<keyword evidence="1" id="KW-0472">Membrane</keyword>
<sequence length="313" mass="35244">MCIIQALQQVLDANDEQTTTLATKVMHFLTVILSLLAFVFSNSDKKGFHQKRYLSVFHNSWLLASQLLICVLGKISYLQVVESDIFYADPSSVDSPQLSLLLAEVSVVLWYGSRGNASCAVRCPRGMATDFAGDFSCEKCRLENVYNREASINRRQILSCCKRYWNSHNYVHFFGMWSDSLRCVDARMPCSILRSSIHRKLNLPGWKRFVVVCMCLAVIFEILCLIWNLVAFCTCCCKKFIIHPLGVLTFITTILLALVVIVYGINNKQAIDSFYLFFILLGYSFWLCVGALAIAAVDTVVAVLTVCLGDNCL</sequence>
<feature type="transmembrane region" description="Helical" evidence="1">
    <location>
        <begin position="241"/>
        <end position="263"/>
    </location>
</feature>
<keyword evidence="1" id="KW-0812">Transmembrane</keyword>
<evidence type="ECO:0000256" key="1">
    <source>
        <dbReference type="SAM" id="Phobius"/>
    </source>
</evidence>